<proteinExistence type="predicted"/>
<sequence length="169" mass="19365">MPEAFLFQCLSGIRAQCVKALLEAGVRPQELRKMKVGDHSDVRSQCLRVVRHKARNPQKPIMLTHYTTELLAGYISANGLSAEHYLFPSPHSHSAPMRQREFRRIWQAWIMTSPRAEGHRMNVIREFQRELNIALIASQLSGHSSMDILHHYLPKADEFLIAKALVDKS</sequence>
<evidence type="ECO:0000256" key="1">
    <source>
        <dbReference type="ARBA" id="ARBA00023172"/>
    </source>
</evidence>
<comment type="caution">
    <text evidence="3">The sequence shown here is derived from an EMBL/GenBank/DDBJ whole genome shotgun (WGS) entry which is preliminary data.</text>
</comment>
<gene>
    <name evidence="3" type="ORF">FJD37_20740</name>
</gene>
<dbReference type="OrthoDB" id="7029818at2"/>
<dbReference type="SUPFAM" id="SSF56349">
    <property type="entry name" value="DNA breaking-rejoining enzymes"/>
    <property type="match status" value="1"/>
</dbReference>
<name>A0A5C5PRW8_9PSED</name>
<reference evidence="3 4" key="1">
    <citation type="submission" date="2019-06" db="EMBL/GenBank/DDBJ databases">
        <title>Pseudomonas bimorpha sp. nov. isolated from bovine raw milk and skim milk concentrate.</title>
        <authorList>
            <person name="Hofmann K."/>
            <person name="Huptas C."/>
            <person name="Doll E."/>
            <person name="Scherer S."/>
            <person name="Wenning M."/>
        </authorList>
    </citation>
    <scope>NUCLEOTIDE SEQUENCE [LARGE SCALE GENOMIC DNA]</scope>
    <source>
        <strain evidence="3 4">DSM 108990</strain>
    </source>
</reference>
<feature type="domain" description="Tyr recombinase" evidence="2">
    <location>
        <begin position="18"/>
        <end position="156"/>
    </location>
</feature>
<dbReference type="InterPro" id="IPR011010">
    <property type="entry name" value="DNA_brk_join_enz"/>
</dbReference>
<evidence type="ECO:0000259" key="2">
    <source>
        <dbReference type="Pfam" id="PF00589"/>
    </source>
</evidence>
<keyword evidence="1" id="KW-0233">DNA recombination</keyword>
<accession>A0A5C5PRW8</accession>
<dbReference type="InterPro" id="IPR002104">
    <property type="entry name" value="Integrase_catalytic"/>
</dbReference>
<evidence type="ECO:0000313" key="4">
    <source>
        <dbReference type="Proteomes" id="UP000317901"/>
    </source>
</evidence>
<evidence type="ECO:0000313" key="3">
    <source>
        <dbReference type="EMBL" id="TWR83476.1"/>
    </source>
</evidence>
<organism evidence="3 4">
    <name type="scientific">Pseudomonas saxonica</name>
    <dbReference type="NCBI Taxonomy" id="2600598"/>
    <lineage>
        <taxon>Bacteria</taxon>
        <taxon>Pseudomonadati</taxon>
        <taxon>Pseudomonadota</taxon>
        <taxon>Gammaproteobacteria</taxon>
        <taxon>Pseudomonadales</taxon>
        <taxon>Pseudomonadaceae</taxon>
        <taxon>Pseudomonas</taxon>
    </lineage>
</organism>
<dbReference type="Gene3D" id="1.10.443.10">
    <property type="entry name" value="Intergrase catalytic core"/>
    <property type="match status" value="1"/>
</dbReference>
<dbReference type="RefSeq" id="WP_146427283.1">
    <property type="nucleotide sequence ID" value="NZ_VFIP01000056.1"/>
</dbReference>
<dbReference type="GO" id="GO:0006310">
    <property type="term" value="P:DNA recombination"/>
    <property type="evidence" value="ECO:0007669"/>
    <property type="project" value="UniProtKB-KW"/>
</dbReference>
<dbReference type="Proteomes" id="UP000317901">
    <property type="component" value="Unassembled WGS sequence"/>
</dbReference>
<dbReference type="GO" id="GO:0015074">
    <property type="term" value="P:DNA integration"/>
    <property type="evidence" value="ECO:0007669"/>
    <property type="project" value="InterPro"/>
</dbReference>
<dbReference type="Pfam" id="PF00589">
    <property type="entry name" value="Phage_integrase"/>
    <property type="match status" value="1"/>
</dbReference>
<dbReference type="EMBL" id="VFIP01000056">
    <property type="protein sequence ID" value="TWR83476.1"/>
    <property type="molecule type" value="Genomic_DNA"/>
</dbReference>
<dbReference type="GO" id="GO:0003677">
    <property type="term" value="F:DNA binding"/>
    <property type="evidence" value="ECO:0007669"/>
    <property type="project" value="InterPro"/>
</dbReference>
<protein>
    <submittedName>
        <fullName evidence="3">Phage integrase family protein</fullName>
    </submittedName>
</protein>
<dbReference type="InterPro" id="IPR013762">
    <property type="entry name" value="Integrase-like_cat_sf"/>
</dbReference>
<dbReference type="AlphaFoldDB" id="A0A5C5PRW8"/>